<organism evidence="2 3">
    <name type="scientific">Nocardia macrotermitis</name>
    <dbReference type="NCBI Taxonomy" id="2585198"/>
    <lineage>
        <taxon>Bacteria</taxon>
        <taxon>Bacillati</taxon>
        <taxon>Actinomycetota</taxon>
        <taxon>Actinomycetes</taxon>
        <taxon>Mycobacteriales</taxon>
        <taxon>Nocardiaceae</taxon>
        <taxon>Nocardia</taxon>
    </lineage>
</organism>
<feature type="transmembrane region" description="Helical" evidence="1">
    <location>
        <begin position="59"/>
        <end position="78"/>
    </location>
</feature>
<keyword evidence="1" id="KW-0812">Transmembrane</keyword>
<dbReference type="AlphaFoldDB" id="A0A7K0DI00"/>
<evidence type="ECO:0000256" key="1">
    <source>
        <dbReference type="SAM" id="Phobius"/>
    </source>
</evidence>
<accession>A0A7K0DI00</accession>
<keyword evidence="3" id="KW-1185">Reference proteome</keyword>
<dbReference type="Proteomes" id="UP000438448">
    <property type="component" value="Unassembled WGS sequence"/>
</dbReference>
<dbReference type="EMBL" id="WEGK01000035">
    <property type="protein sequence ID" value="MQY24414.1"/>
    <property type="molecule type" value="Genomic_DNA"/>
</dbReference>
<comment type="caution">
    <text evidence="2">The sequence shown here is derived from an EMBL/GenBank/DDBJ whole genome shotgun (WGS) entry which is preliminary data.</text>
</comment>
<keyword evidence="1" id="KW-1133">Transmembrane helix</keyword>
<name>A0A7K0DI00_9NOCA</name>
<evidence type="ECO:0000313" key="2">
    <source>
        <dbReference type="EMBL" id="MQY24414.1"/>
    </source>
</evidence>
<proteinExistence type="predicted"/>
<protein>
    <recommendedName>
        <fullName evidence="4">Transmembrane protein</fullName>
    </recommendedName>
</protein>
<reference evidence="2 3" key="1">
    <citation type="submission" date="2019-10" db="EMBL/GenBank/DDBJ databases">
        <title>Nocardia macrotermitis sp. nov. and Nocardia aurantia sp. nov., isolated from the gut of fungus growing-termite Macrotermes natalensis.</title>
        <authorList>
            <person name="Benndorf R."/>
            <person name="Schwitalla J."/>
            <person name="Martin K."/>
            <person name="De Beer W."/>
            <person name="Kaster A.-K."/>
            <person name="Vollmers J."/>
            <person name="Poulsen M."/>
            <person name="Beemelmanns C."/>
        </authorList>
    </citation>
    <scope>NUCLEOTIDE SEQUENCE [LARGE SCALE GENOMIC DNA]</scope>
    <source>
        <strain evidence="2 3">RB20</strain>
    </source>
</reference>
<gene>
    <name evidence="2" type="ORF">NRB20_75490</name>
</gene>
<sequence length="79" mass="8408">MWNWWPVIPWGLVGSGSGVKGGVCPRLWKWVSAKWKASGTQLGSGVGVGWLVGCVVEELAVGVCVGWVLLWGLVVVVMS</sequence>
<evidence type="ECO:0008006" key="4">
    <source>
        <dbReference type="Google" id="ProtNLM"/>
    </source>
</evidence>
<keyword evidence="1" id="KW-0472">Membrane</keyword>
<evidence type="ECO:0000313" key="3">
    <source>
        <dbReference type="Proteomes" id="UP000438448"/>
    </source>
</evidence>